<evidence type="ECO:0000256" key="1">
    <source>
        <dbReference type="SAM" id="MobiDB-lite"/>
    </source>
</evidence>
<gene>
    <name evidence="2" type="ORF">LXT12_01540</name>
</gene>
<dbReference type="EMBL" id="JAJTWT010000001">
    <property type="protein sequence ID" value="MCE4535942.1"/>
    <property type="molecule type" value="Genomic_DNA"/>
</dbReference>
<evidence type="ECO:0000313" key="2">
    <source>
        <dbReference type="EMBL" id="MCE4535942.1"/>
    </source>
</evidence>
<evidence type="ECO:0000313" key="3">
    <source>
        <dbReference type="Proteomes" id="UP001201463"/>
    </source>
</evidence>
<accession>A0ABS8X9L0</accession>
<name>A0ABS8X9L0_9BURK</name>
<dbReference type="Proteomes" id="UP001201463">
    <property type="component" value="Unassembled WGS sequence"/>
</dbReference>
<dbReference type="RefSeq" id="WP_233388776.1">
    <property type="nucleotide sequence ID" value="NZ_JAJTWT010000001.1"/>
</dbReference>
<keyword evidence="3" id="KW-1185">Reference proteome</keyword>
<organism evidence="2 3">
    <name type="scientific">Pelomonas caseinilytica</name>
    <dbReference type="NCBI Taxonomy" id="2906763"/>
    <lineage>
        <taxon>Bacteria</taxon>
        <taxon>Pseudomonadati</taxon>
        <taxon>Pseudomonadota</taxon>
        <taxon>Betaproteobacteria</taxon>
        <taxon>Burkholderiales</taxon>
        <taxon>Sphaerotilaceae</taxon>
        <taxon>Roseateles</taxon>
    </lineage>
</organism>
<proteinExistence type="predicted"/>
<reference evidence="2 3" key="1">
    <citation type="submission" date="2021-12" db="EMBL/GenBank/DDBJ databases">
        <title>Genome seq of p7.</title>
        <authorList>
            <person name="Seo T."/>
        </authorList>
    </citation>
    <scope>NUCLEOTIDE SEQUENCE [LARGE SCALE GENOMIC DNA]</scope>
    <source>
        <strain evidence="2 3">P7</strain>
    </source>
</reference>
<feature type="region of interest" description="Disordered" evidence="1">
    <location>
        <begin position="1"/>
        <end position="23"/>
    </location>
</feature>
<sequence>MQPDASLAQADVPTTPANTDAHDLDSVYRNLVHGVGHEHVTDDNVEELIRRAEADNHPVLAAELREWRSPCGDDSATPKRAS</sequence>
<protein>
    <submittedName>
        <fullName evidence="2">Uncharacterized protein</fullName>
    </submittedName>
</protein>
<comment type="caution">
    <text evidence="2">The sequence shown here is derived from an EMBL/GenBank/DDBJ whole genome shotgun (WGS) entry which is preliminary data.</text>
</comment>